<comment type="subcellular location">
    <subcellularLocation>
        <location evidence="1">Cell envelope</location>
    </subcellularLocation>
</comment>
<feature type="binding site" evidence="7">
    <location>
        <position position="149"/>
    </location>
    <ligand>
        <name>[4Fe-4S] cluster</name>
        <dbReference type="ChEBI" id="CHEBI:49883"/>
        <label>2</label>
    </ligand>
</feature>
<dbReference type="OrthoDB" id="9779457at2"/>
<feature type="domain" description="4Fe-4S ferredoxin-type" evidence="9">
    <location>
        <begin position="66"/>
        <end position="97"/>
    </location>
</feature>
<evidence type="ECO:0000256" key="3">
    <source>
        <dbReference type="ARBA" id="ARBA00022723"/>
    </source>
</evidence>
<dbReference type="InterPro" id="IPR017896">
    <property type="entry name" value="4Fe4S_Fe-S-bd"/>
</dbReference>
<dbReference type="PANTHER" id="PTHR43545:SF6">
    <property type="entry name" value="FORMATE DEHYDROGENASE, NITRATE-INDUCIBLE, IRON-SULFUR SUBUNIT"/>
    <property type="match status" value="1"/>
</dbReference>
<dbReference type="SUPFAM" id="SSF54862">
    <property type="entry name" value="4Fe-4S ferredoxins"/>
    <property type="match status" value="1"/>
</dbReference>
<protein>
    <recommendedName>
        <fullName evidence="9">4Fe-4S ferredoxin-type domain-containing protein</fullName>
    </recommendedName>
</protein>
<evidence type="ECO:0000256" key="4">
    <source>
        <dbReference type="ARBA" id="ARBA00022737"/>
    </source>
</evidence>
<dbReference type="Pfam" id="PF13247">
    <property type="entry name" value="Fer4_11"/>
    <property type="match status" value="1"/>
</dbReference>
<dbReference type="GO" id="GO:0046872">
    <property type="term" value="F:metal ion binding"/>
    <property type="evidence" value="ECO:0007669"/>
    <property type="project" value="UniProtKB-KW"/>
</dbReference>
<dbReference type="InterPro" id="IPR051555">
    <property type="entry name" value="FDH_Electron_Transfer_Unit"/>
</dbReference>
<dbReference type="InterPro" id="IPR017900">
    <property type="entry name" value="4Fe4S_Fe_S_CS"/>
</dbReference>
<feature type="binding site" evidence="7">
    <location>
        <position position="83"/>
    </location>
    <ligand>
        <name>[4Fe-4S] cluster</name>
        <dbReference type="ChEBI" id="CHEBI:49883"/>
        <label>3</label>
    </ligand>
</feature>
<evidence type="ECO:0000313" key="10">
    <source>
        <dbReference type="EMBL" id="OEF97057.1"/>
    </source>
</evidence>
<feature type="binding site" evidence="7">
    <location>
        <position position="87"/>
    </location>
    <ligand>
        <name>[4Fe-4S] cluster</name>
        <dbReference type="ChEBI" id="CHEBI:49883"/>
        <label>4</label>
    </ligand>
</feature>
<keyword evidence="8" id="KW-1133">Transmembrane helix</keyword>
<feature type="binding site" evidence="7">
    <location>
        <position position="16"/>
    </location>
    <ligand>
        <name>[4Fe-4S] cluster</name>
        <dbReference type="ChEBI" id="CHEBI:49883"/>
        <label>1</label>
    </ligand>
</feature>
<dbReference type="PIRSF" id="PIRSF036298">
    <property type="entry name" value="FDH_4Fe4S"/>
    <property type="match status" value="1"/>
</dbReference>
<evidence type="ECO:0000313" key="11">
    <source>
        <dbReference type="Proteomes" id="UP000094296"/>
    </source>
</evidence>
<dbReference type="GO" id="GO:0030313">
    <property type="term" value="C:cell envelope"/>
    <property type="evidence" value="ECO:0007669"/>
    <property type="project" value="UniProtKB-SubCell"/>
</dbReference>
<organism evidence="10 11">
    <name type="scientific">Desulfuribacillus alkaliarsenatis</name>
    <dbReference type="NCBI Taxonomy" id="766136"/>
    <lineage>
        <taxon>Bacteria</taxon>
        <taxon>Bacillati</taxon>
        <taxon>Bacillota</taxon>
        <taxon>Desulfuribacillia</taxon>
        <taxon>Desulfuribacillales</taxon>
        <taxon>Desulfuribacillaceae</taxon>
        <taxon>Desulfuribacillus</taxon>
    </lineage>
</organism>
<evidence type="ECO:0000256" key="6">
    <source>
        <dbReference type="ARBA" id="ARBA00023014"/>
    </source>
</evidence>
<dbReference type="GO" id="GO:0015944">
    <property type="term" value="P:formate oxidation"/>
    <property type="evidence" value="ECO:0007669"/>
    <property type="project" value="InterPro"/>
</dbReference>
<evidence type="ECO:0000256" key="7">
    <source>
        <dbReference type="PIRSR" id="PIRSR036298-50"/>
    </source>
</evidence>
<dbReference type="PANTHER" id="PTHR43545">
    <property type="entry name" value="FORMATE DEHYDROGENASE, NITRATE-INDUCIBLE, IRON-SULFUR SUBUNIT"/>
    <property type="match status" value="1"/>
</dbReference>
<feature type="binding site" evidence="7">
    <location>
        <position position="113"/>
    </location>
    <ligand>
        <name>[4Fe-4S] cluster</name>
        <dbReference type="ChEBI" id="CHEBI:49883"/>
        <label>4</label>
    </ligand>
</feature>
<proteinExistence type="predicted"/>
<comment type="caution">
    <text evidence="10">The sequence shown here is derived from an EMBL/GenBank/DDBJ whole genome shotgun (WGS) entry which is preliminary data.</text>
</comment>
<dbReference type="InterPro" id="IPR014603">
    <property type="entry name" value="Formate_DH_Fe-S_su"/>
</dbReference>
<keyword evidence="6 7" id="KW-0411">Iron-sulfur</keyword>
<evidence type="ECO:0000256" key="1">
    <source>
        <dbReference type="ARBA" id="ARBA00004196"/>
    </source>
</evidence>
<name>A0A1E5G2C8_9FIRM</name>
<feature type="binding site" evidence="7">
    <location>
        <position position="134"/>
    </location>
    <ligand>
        <name>[4Fe-4S] cluster</name>
        <dbReference type="ChEBI" id="CHEBI:49883"/>
        <label>2</label>
    </ligand>
</feature>
<dbReference type="AlphaFoldDB" id="A0A1E5G2C8"/>
<keyword evidence="11" id="KW-1185">Reference proteome</keyword>
<feature type="transmembrane region" description="Helical" evidence="8">
    <location>
        <begin position="230"/>
        <end position="249"/>
    </location>
</feature>
<feature type="binding site" evidence="7">
    <location>
        <position position="117"/>
    </location>
    <ligand>
        <name>[4Fe-4S] cluster</name>
        <dbReference type="ChEBI" id="CHEBI:49883"/>
        <label>3</label>
    </ligand>
</feature>
<accession>A0A1E5G2C8</accession>
<feature type="binding site" evidence="7">
    <location>
        <position position="110"/>
    </location>
    <ligand>
        <name>[4Fe-4S] cluster</name>
        <dbReference type="ChEBI" id="CHEBI:49883"/>
        <label>4</label>
    </ligand>
</feature>
<keyword evidence="5 7" id="KW-0408">Iron</keyword>
<dbReference type="EMBL" id="MIJE01000022">
    <property type="protein sequence ID" value="OEF97057.1"/>
    <property type="molecule type" value="Genomic_DNA"/>
</dbReference>
<dbReference type="STRING" id="766136.BHF68_05510"/>
<feature type="domain" description="4Fe-4S ferredoxin-type" evidence="9">
    <location>
        <begin position="98"/>
        <end position="127"/>
    </location>
</feature>
<feature type="binding site" evidence="7">
    <location>
        <position position="75"/>
    </location>
    <ligand>
        <name>[4Fe-4S] cluster</name>
        <dbReference type="ChEBI" id="CHEBI:49883"/>
        <label>3</label>
    </ligand>
</feature>
<feature type="binding site" evidence="7">
    <location>
        <position position="23"/>
    </location>
    <ligand>
        <name>[4Fe-4S] cluster</name>
        <dbReference type="ChEBI" id="CHEBI:49883"/>
        <label>2</label>
    </ligand>
</feature>
<dbReference type="RefSeq" id="WP_069643103.1">
    <property type="nucleotide sequence ID" value="NZ_MIJE01000022.1"/>
</dbReference>
<dbReference type="GO" id="GO:0051539">
    <property type="term" value="F:4 iron, 4 sulfur cluster binding"/>
    <property type="evidence" value="ECO:0007669"/>
    <property type="project" value="UniProtKB-KW"/>
</dbReference>
<evidence type="ECO:0000256" key="5">
    <source>
        <dbReference type="ARBA" id="ARBA00023004"/>
    </source>
</evidence>
<feature type="binding site" evidence="7">
    <location>
        <position position="153"/>
    </location>
    <ligand>
        <name>[4Fe-4S] cluster</name>
        <dbReference type="ChEBI" id="CHEBI:49883"/>
        <label>1</label>
    </ligand>
</feature>
<keyword evidence="2 7" id="KW-0004">4Fe-4S</keyword>
<evidence type="ECO:0000256" key="8">
    <source>
        <dbReference type="SAM" id="Phobius"/>
    </source>
</evidence>
<dbReference type="Proteomes" id="UP000094296">
    <property type="component" value="Unassembled WGS sequence"/>
</dbReference>
<feature type="binding site" evidence="7">
    <location>
        <position position="78"/>
    </location>
    <ligand>
        <name>[4Fe-4S] cluster</name>
        <dbReference type="ChEBI" id="CHEBI:49883"/>
        <label>3</label>
    </ligand>
</feature>
<keyword evidence="8" id="KW-0472">Membrane</keyword>
<dbReference type="Gene3D" id="3.30.70.20">
    <property type="match status" value="2"/>
</dbReference>
<gene>
    <name evidence="10" type="ORF">BHF68_05510</name>
</gene>
<keyword evidence="8" id="KW-0812">Transmembrane</keyword>
<reference evidence="10 11" key="1">
    <citation type="submission" date="2016-09" db="EMBL/GenBank/DDBJ databases">
        <title>Draft genome sequence for the type strain of Desulfuribacillus alkaliarsenatis AHT28, an obligately anaerobic, sulfidogenic bacterium isolated from Russian soda lake sediments.</title>
        <authorList>
            <person name="Abin C.A."/>
            <person name="Hollibaugh J.T."/>
        </authorList>
    </citation>
    <scope>NUCLEOTIDE SEQUENCE [LARGE SCALE GENOMIC DNA]</scope>
    <source>
        <strain evidence="10 11">AHT28</strain>
    </source>
</reference>
<feature type="binding site" evidence="7">
    <location>
        <position position="19"/>
    </location>
    <ligand>
        <name>[4Fe-4S] cluster</name>
        <dbReference type="ChEBI" id="CHEBI:49883"/>
        <label>1</label>
    </ligand>
</feature>
<dbReference type="GO" id="GO:0045333">
    <property type="term" value="P:cellular respiration"/>
    <property type="evidence" value="ECO:0007669"/>
    <property type="project" value="InterPro"/>
</dbReference>
<comment type="cofactor">
    <cofactor evidence="7">
        <name>[4Fe-4S] cluster</name>
        <dbReference type="ChEBI" id="CHEBI:49883"/>
    </cofactor>
    <text evidence="7">Binds 4 [4Fe-4S] clusters per subunit.</text>
</comment>
<keyword evidence="4" id="KW-0677">Repeat</keyword>
<feature type="binding site" evidence="7">
    <location>
        <position position="137"/>
    </location>
    <ligand>
        <name>[4Fe-4S] cluster</name>
        <dbReference type="ChEBI" id="CHEBI:49883"/>
        <label>2</label>
    </ligand>
</feature>
<dbReference type="PROSITE" id="PS00198">
    <property type="entry name" value="4FE4S_FER_1"/>
    <property type="match status" value="1"/>
</dbReference>
<dbReference type="PROSITE" id="PS51379">
    <property type="entry name" value="4FE4S_FER_2"/>
    <property type="match status" value="2"/>
</dbReference>
<feature type="binding site" evidence="7">
    <location>
        <position position="13"/>
    </location>
    <ligand>
        <name>[4Fe-4S] cluster</name>
        <dbReference type="ChEBI" id="CHEBI:49883"/>
        <label>1</label>
    </ligand>
</feature>
<feature type="binding site" evidence="7">
    <location>
        <position position="107"/>
    </location>
    <ligand>
        <name>[4Fe-4S] cluster</name>
        <dbReference type="ChEBI" id="CHEBI:49883"/>
        <label>4</label>
    </ligand>
</feature>
<keyword evidence="3 7" id="KW-0479">Metal-binding</keyword>
<sequence>MVRMARLIDVTRCTACRGCQVTCKDWNQLPGEIGEFTGSYQSHMDNSPLRWTMIKFFEEEKSNGDVQWVFRKHSCNHCGDPGCLKACPNNALAKSELGAVYRIEENCIGCGYCVPFCPFDIPKIDEVNEKMKKCTFCIDRIANDLRPACEKTCMPGAIMYGSWDEMSALADKRLEAAQKRFPNAQIYGKNELGGLGNIYVLPDGPQNYELPVNPTLAPTLGMWKDIVQPFGNLAIAATLIGTGLAFLFTRRKAFVNVESSKLAEGGYHDEQKNDRAL</sequence>
<evidence type="ECO:0000256" key="2">
    <source>
        <dbReference type="ARBA" id="ARBA00022485"/>
    </source>
</evidence>
<evidence type="ECO:0000259" key="9">
    <source>
        <dbReference type="PROSITE" id="PS51379"/>
    </source>
</evidence>